<dbReference type="GO" id="GO:0006227">
    <property type="term" value="P:dUDP biosynthetic process"/>
    <property type="evidence" value="ECO:0007669"/>
    <property type="project" value="TreeGrafter"/>
</dbReference>
<dbReference type="Gene3D" id="3.40.50.300">
    <property type="entry name" value="P-loop containing nucleotide triphosphate hydrolases"/>
    <property type="match status" value="1"/>
</dbReference>
<organism evidence="12 13">
    <name type="scientific">Marinisporobacter balticus</name>
    <dbReference type="NCBI Taxonomy" id="2018667"/>
    <lineage>
        <taxon>Bacteria</taxon>
        <taxon>Bacillati</taxon>
        <taxon>Bacillota</taxon>
        <taxon>Clostridia</taxon>
        <taxon>Peptostreptococcales</taxon>
        <taxon>Thermotaleaceae</taxon>
        <taxon>Marinisporobacter</taxon>
    </lineage>
</organism>
<comment type="caution">
    <text evidence="10">Lacks conserved residue(s) required for the propagation of feature annotation.</text>
</comment>
<dbReference type="SUPFAM" id="SSF52540">
    <property type="entry name" value="P-loop containing nucleoside triphosphate hydrolases"/>
    <property type="match status" value="1"/>
</dbReference>
<dbReference type="InterPro" id="IPR039430">
    <property type="entry name" value="Thymidylate_kin-like_dom"/>
</dbReference>
<evidence type="ECO:0000256" key="2">
    <source>
        <dbReference type="ARBA" id="ARBA00012980"/>
    </source>
</evidence>
<keyword evidence="8 10" id="KW-0067">ATP-binding</keyword>
<dbReference type="PANTHER" id="PTHR10344">
    <property type="entry name" value="THYMIDYLATE KINASE"/>
    <property type="match status" value="1"/>
</dbReference>
<dbReference type="RefSeq" id="WP_132243063.1">
    <property type="nucleotide sequence ID" value="NZ_SLWV01000004.1"/>
</dbReference>
<evidence type="ECO:0000256" key="6">
    <source>
        <dbReference type="ARBA" id="ARBA00022741"/>
    </source>
</evidence>
<keyword evidence="5 10" id="KW-0545">Nucleotide biosynthesis</keyword>
<keyword evidence="4 10" id="KW-0808">Transferase</keyword>
<dbReference type="HAMAP" id="MF_00165">
    <property type="entry name" value="Thymidylate_kinase"/>
    <property type="match status" value="1"/>
</dbReference>
<dbReference type="GO" id="GO:0006233">
    <property type="term" value="P:dTDP biosynthetic process"/>
    <property type="evidence" value="ECO:0007669"/>
    <property type="project" value="InterPro"/>
</dbReference>
<evidence type="ECO:0000313" key="13">
    <source>
        <dbReference type="Proteomes" id="UP000294919"/>
    </source>
</evidence>
<gene>
    <name evidence="10" type="primary">tmk</name>
    <name evidence="12" type="ORF">EV214_1046</name>
</gene>
<dbReference type="GO" id="GO:0004798">
    <property type="term" value="F:dTMP kinase activity"/>
    <property type="evidence" value="ECO:0007669"/>
    <property type="project" value="UniProtKB-UniRule"/>
</dbReference>
<comment type="function">
    <text evidence="10">Phosphorylation of dTMP to form dTDP in both de novo and salvage pathways of dTTP synthesis.</text>
</comment>
<dbReference type="EMBL" id="SLWV01000004">
    <property type="protein sequence ID" value="TCO78623.1"/>
    <property type="molecule type" value="Genomic_DNA"/>
</dbReference>
<evidence type="ECO:0000256" key="4">
    <source>
        <dbReference type="ARBA" id="ARBA00022679"/>
    </source>
</evidence>
<dbReference type="AlphaFoldDB" id="A0A4R2KXG5"/>
<sequence length="225" mass="26352">MKGKLFVIESGIDASGKATQSEKIYERLLNEGKKVKKITFPSYESRSSALVKMYLNGEFGNKPNDVNPYTASTFYAVDRFASYVTQWKDFLQTGGIIITDRYTTSNMVHQASKFDSEEEKKLFLAWLWDLEFTKMALPVPDSVIFLNMDPKVSLKLMEKRLNKITGEMKKDIHERDTEYLKKTYKNALWIADVYNWEKIHCIKNNQLKTIDEIHEEIYEFIKEKL</sequence>
<comment type="caution">
    <text evidence="12">The sequence shown here is derived from an EMBL/GenBank/DDBJ whole genome shotgun (WGS) entry which is preliminary data.</text>
</comment>
<evidence type="ECO:0000256" key="7">
    <source>
        <dbReference type="ARBA" id="ARBA00022777"/>
    </source>
</evidence>
<keyword evidence="7 10" id="KW-0418">Kinase</keyword>
<accession>A0A4R2KXG5</accession>
<dbReference type="GO" id="GO:0005829">
    <property type="term" value="C:cytosol"/>
    <property type="evidence" value="ECO:0007669"/>
    <property type="project" value="TreeGrafter"/>
</dbReference>
<evidence type="ECO:0000259" key="11">
    <source>
        <dbReference type="Pfam" id="PF02223"/>
    </source>
</evidence>
<comment type="catalytic activity">
    <reaction evidence="9 10">
        <text>dTMP + ATP = dTDP + ADP</text>
        <dbReference type="Rhea" id="RHEA:13517"/>
        <dbReference type="ChEBI" id="CHEBI:30616"/>
        <dbReference type="ChEBI" id="CHEBI:58369"/>
        <dbReference type="ChEBI" id="CHEBI:63528"/>
        <dbReference type="ChEBI" id="CHEBI:456216"/>
        <dbReference type="EC" id="2.7.4.9"/>
    </reaction>
</comment>
<feature type="domain" description="Thymidylate kinase-like" evidence="11">
    <location>
        <begin position="11"/>
        <end position="217"/>
    </location>
</feature>
<dbReference type="InterPro" id="IPR027417">
    <property type="entry name" value="P-loop_NTPase"/>
</dbReference>
<evidence type="ECO:0000256" key="1">
    <source>
        <dbReference type="ARBA" id="ARBA00009776"/>
    </source>
</evidence>
<dbReference type="GO" id="GO:0006235">
    <property type="term" value="P:dTTP biosynthetic process"/>
    <property type="evidence" value="ECO:0007669"/>
    <property type="project" value="UniProtKB-UniRule"/>
</dbReference>
<proteinExistence type="inferred from homology"/>
<dbReference type="OrthoDB" id="9774907at2"/>
<reference evidence="12 13" key="1">
    <citation type="submission" date="2019-03" db="EMBL/GenBank/DDBJ databases">
        <title>Genomic Encyclopedia of Type Strains, Phase IV (KMG-IV): sequencing the most valuable type-strain genomes for metagenomic binning, comparative biology and taxonomic classification.</title>
        <authorList>
            <person name="Goeker M."/>
        </authorList>
    </citation>
    <scope>NUCLEOTIDE SEQUENCE [LARGE SCALE GENOMIC DNA]</scope>
    <source>
        <strain evidence="12 13">DSM 102940</strain>
    </source>
</reference>
<keyword evidence="13" id="KW-1185">Reference proteome</keyword>
<protein>
    <recommendedName>
        <fullName evidence="3 10">Thymidylate kinase</fullName>
        <ecNumber evidence="2 10">2.7.4.9</ecNumber>
    </recommendedName>
    <alternativeName>
        <fullName evidence="10">dTMP kinase</fullName>
    </alternativeName>
</protein>
<keyword evidence="6 10" id="KW-0547">Nucleotide-binding</keyword>
<dbReference type="EC" id="2.7.4.9" evidence="2 10"/>
<comment type="similarity">
    <text evidence="1 10">Belongs to the thymidylate kinase family.</text>
</comment>
<dbReference type="InterPro" id="IPR018094">
    <property type="entry name" value="Thymidylate_kinase"/>
</dbReference>
<dbReference type="Pfam" id="PF02223">
    <property type="entry name" value="Thymidylate_kin"/>
    <property type="match status" value="1"/>
</dbReference>
<evidence type="ECO:0000313" key="12">
    <source>
        <dbReference type="EMBL" id="TCO78623.1"/>
    </source>
</evidence>
<name>A0A4R2KXG5_9FIRM</name>
<evidence type="ECO:0000256" key="9">
    <source>
        <dbReference type="ARBA" id="ARBA00048743"/>
    </source>
</evidence>
<evidence type="ECO:0000256" key="3">
    <source>
        <dbReference type="ARBA" id="ARBA00017144"/>
    </source>
</evidence>
<evidence type="ECO:0000256" key="8">
    <source>
        <dbReference type="ARBA" id="ARBA00022840"/>
    </source>
</evidence>
<dbReference type="PANTHER" id="PTHR10344:SF4">
    <property type="entry name" value="UMP-CMP KINASE 2, MITOCHONDRIAL"/>
    <property type="match status" value="1"/>
</dbReference>
<evidence type="ECO:0000256" key="5">
    <source>
        <dbReference type="ARBA" id="ARBA00022727"/>
    </source>
</evidence>
<dbReference type="GO" id="GO:0005524">
    <property type="term" value="F:ATP binding"/>
    <property type="evidence" value="ECO:0007669"/>
    <property type="project" value="UniProtKB-UniRule"/>
</dbReference>
<evidence type="ECO:0000256" key="10">
    <source>
        <dbReference type="HAMAP-Rule" id="MF_00165"/>
    </source>
</evidence>
<dbReference type="FunFam" id="3.40.50.300:FF:002288">
    <property type="entry name" value="Probable thymidylate kinase"/>
    <property type="match status" value="1"/>
</dbReference>
<dbReference type="Proteomes" id="UP000294919">
    <property type="component" value="Unassembled WGS sequence"/>
</dbReference>